<dbReference type="Gene3D" id="3.50.80.10">
    <property type="entry name" value="D-tyrosyl-tRNA(Tyr) deacylase"/>
    <property type="match status" value="1"/>
</dbReference>
<dbReference type="InterPro" id="IPR003732">
    <property type="entry name" value="Daa-tRNA_deacyls_DTD"/>
</dbReference>
<proteinExistence type="inferred from homology"/>
<dbReference type="NCBIfam" id="TIGR00256">
    <property type="entry name" value="D-aminoacyl-tRNA deacylase"/>
    <property type="match status" value="1"/>
</dbReference>
<keyword evidence="2 3" id="KW-0378">Hydrolase</keyword>
<evidence type="ECO:0000256" key="2">
    <source>
        <dbReference type="HAMAP-Rule" id="MF_00518"/>
    </source>
</evidence>
<dbReference type="HAMAP" id="MF_00518">
    <property type="entry name" value="Deacylase_Dtd"/>
    <property type="match status" value="1"/>
</dbReference>
<comment type="subunit">
    <text evidence="2">Homodimer.</text>
</comment>
<protein>
    <recommendedName>
        <fullName evidence="2">D-aminoacyl-tRNA deacylase</fullName>
        <shortName evidence="2">DTD</shortName>
        <ecNumber evidence="2">3.1.1.96</ecNumber>
    </recommendedName>
    <alternativeName>
        <fullName evidence="2">Gly-tRNA(Ala) deacylase</fullName>
        <ecNumber evidence="2">3.1.1.-</ecNumber>
    </alternativeName>
</protein>
<keyword evidence="4" id="KW-1185">Reference proteome</keyword>
<dbReference type="EMBL" id="JACRSW010000032">
    <property type="protein sequence ID" value="MBC8558007.1"/>
    <property type="molecule type" value="Genomic_DNA"/>
</dbReference>
<evidence type="ECO:0000313" key="4">
    <source>
        <dbReference type="Proteomes" id="UP000637513"/>
    </source>
</evidence>
<dbReference type="RefSeq" id="WP_249305467.1">
    <property type="nucleotide sequence ID" value="NZ_JACRSW010000032.1"/>
</dbReference>
<gene>
    <name evidence="2" type="primary">dtd</name>
    <name evidence="3" type="ORF">H8700_09840</name>
</gene>
<comment type="caution">
    <text evidence="3">The sequence shown here is derived from an EMBL/GenBank/DDBJ whole genome shotgun (WGS) entry which is preliminary data.</text>
</comment>
<comment type="domain">
    <text evidence="2">A Gly-cisPro motif from one monomer fits into the active site of the other monomer to allow specific chiral rejection of L-amino acids.</text>
</comment>
<reference evidence="3 4" key="1">
    <citation type="submission" date="2020-08" db="EMBL/GenBank/DDBJ databases">
        <title>Genome public.</title>
        <authorList>
            <person name="Liu C."/>
            <person name="Sun Q."/>
        </authorList>
    </citation>
    <scope>NUCLEOTIDE SEQUENCE [LARGE SCALE GENOMIC DNA]</scope>
    <source>
        <strain evidence="3 4">BX3</strain>
    </source>
</reference>
<accession>A0ABR7MXP8</accession>
<keyword evidence="2" id="KW-0820">tRNA-binding</keyword>
<comment type="subcellular location">
    <subcellularLocation>
        <location evidence="2">Cytoplasm</location>
    </subcellularLocation>
</comment>
<dbReference type="EC" id="3.1.1.-" evidence="2"/>
<comment type="function">
    <text evidence="2">An aminoacyl-tRNA editing enzyme that deacylates mischarged D-aminoacyl-tRNAs. Also deacylates mischarged glycyl-tRNA(Ala), protecting cells against glycine mischarging by AlaRS. Acts via tRNA-based rather than protein-based catalysis; rejects L-amino acids rather than detecting D-amino acids in the active site. By recycling D-aminoacyl-tRNA to D-amino acids and free tRNA molecules, this enzyme counteracts the toxicity associated with the formation of D-aminoacyl-tRNA entities in vivo and helps enforce protein L-homochirality.</text>
</comment>
<dbReference type="Proteomes" id="UP000637513">
    <property type="component" value="Unassembled WGS sequence"/>
</dbReference>
<evidence type="ECO:0000313" key="3">
    <source>
        <dbReference type="EMBL" id="MBC8558007.1"/>
    </source>
</evidence>
<dbReference type="InterPro" id="IPR023509">
    <property type="entry name" value="DTD-like_sf"/>
</dbReference>
<evidence type="ECO:0000256" key="1">
    <source>
        <dbReference type="ARBA" id="ARBA00009673"/>
    </source>
</evidence>
<keyword evidence="2" id="KW-0694">RNA-binding</keyword>
<name>A0ABR7MXP8_9FIRM</name>
<dbReference type="EC" id="3.1.1.96" evidence="2"/>
<dbReference type="CDD" id="cd00563">
    <property type="entry name" value="Dtyr_deacylase"/>
    <property type="match status" value="1"/>
</dbReference>
<dbReference type="PANTHER" id="PTHR10472">
    <property type="entry name" value="D-TYROSYL-TRNA TYR DEACYLASE"/>
    <property type="match status" value="1"/>
</dbReference>
<dbReference type="SUPFAM" id="SSF69500">
    <property type="entry name" value="DTD-like"/>
    <property type="match status" value="1"/>
</dbReference>
<organism evidence="3 4">
    <name type="scientific">Jutongia hominis</name>
    <dbReference type="NCBI Taxonomy" id="2763664"/>
    <lineage>
        <taxon>Bacteria</taxon>
        <taxon>Bacillati</taxon>
        <taxon>Bacillota</taxon>
        <taxon>Clostridia</taxon>
        <taxon>Lachnospirales</taxon>
        <taxon>Lachnospiraceae</taxon>
        <taxon>Jutongia</taxon>
    </lineage>
</organism>
<dbReference type="PANTHER" id="PTHR10472:SF5">
    <property type="entry name" value="D-AMINOACYL-TRNA DEACYLASE 1"/>
    <property type="match status" value="1"/>
</dbReference>
<comment type="similarity">
    <text evidence="1 2">Belongs to the DTD family.</text>
</comment>
<sequence>MRFVIQRVNHASVAIDGETIGSIKKGYLVLIGISQTDTEEIADKMIQKMIRLRIFSDENDKINLALNDIQGGLLLISQFTLYADCKKGNRPSFFQAGKPDMANALYEYIIKKSSEYVSTVETGQFGADMKIDLENDGPFTIVLDSDELFPVK</sequence>
<dbReference type="GO" id="GO:0051499">
    <property type="term" value="F:D-aminoacyl-tRNA deacylase activity"/>
    <property type="evidence" value="ECO:0007669"/>
    <property type="project" value="UniProtKB-EC"/>
</dbReference>
<keyword evidence="2" id="KW-0963">Cytoplasm</keyword>
<dbReference type="Pfam" id="PF02580">
    <property type="entry name" value="Tyr_Deacylase"/>
    <property type="match status" value="1"/>
</dbReference>
<comment type="catalytic activity">
    <reaction evidence="2">
        <text>a D-aminoacyl-tRNA + H2O = a tRNA + a D-alpha-amino acid + H(+)</text>
        <dbReference type="Rhea" id="RHEA:13953"/>
        <dbReference type="Rhea" id="RHEA-COMP:10123"/>
        <dbReference type="Rhea" id="RHEA-COMP:10124"/>
        <dbReference type="ChEBI" id="CHEBI:15377"/>
        <dbReference type="ChEBI" id="CHEBI:15378"/>
        <dbReference type="ChEBI" id="CHEBI:59871"/>
        <dbReference type="ChEBI" id="CHEBI:78442"/>
        <dbReference type="ChEBI" id="CHEBI:79333"/>
        <dbReference type="EC" id="3.1.1.96"/>
    </reaction>
</comment>
<feature type="short sequence motif" description="Gly-cisPro motif, important for rejection of L-amino acids" evidence="2">
    <location>
        <begin position="137"/>
        <end position="138"/>
    </location>
</feature>
<comment type="catalytic activity">
    <reaction evidence="2">
        <text>glycyl-tRNA(Ala) + H2O = tRNA(Ala) + glycine + H(+)</text>
        <dbReference type="Rhea" id="RHEA:53744"/>
        <dbReference type="Rhea" id="RHEA-COMP:9657"/>
        <dbReference type="Rhea" id="RHEA-COMP:13640"/>
        <dbReference type="ChEBI" id="CHEBI:15377"/>
        <dbReference type="ChEBI" id="CHEBI:15378"/>
        <dbReference type="ChEBI" id="CHEBI:57305"/>
        <dbReference type="ChEBI" id="CHEBI:78442"/>
        <dbReference type="ChEBI" id="CHEBI:78522"/>
    </reaction>
</comment>